<gene>
    <name evidence="1" type="ORF">LCGC14_2101400</name>
</gene>
<dbReference type="AlphaFoldDB" id="A0A0F9H6C9"/>
<dbReference type="EMBL" id="LAZR01025792">
    <property type="protein sequence ID" value="KKL70787.1"/>
    <property type="molecule type" value="Genomic_DNA"/>
</dbReference>
<name>A0A0F9H6C9_9ZZZZ</name>
<evidence type="ECO:0000313" key="1">
    <source>
        <dbReference type="EMBL" id="KKL70787.1"/>
    </source>
</evidence>
<comment type="caution">
    <text evidence="1">The sequence shown here is derived from an EMBL/GenBank/DDBJ whole genome shotgun (WGS) entry which is preliminary data.</text>
</comment>
<dbReference type="InterPro" id="IPR010767">
    <property type="entry name" value="Phage_CGC-2007_Cje0229"/>
</dbReference>
<protein>
    <recommendedName>
        <fullName evidence="2">DUF1353 domain-containing protein</fullName>
    </recommendedName>
</protein>
<evidence type="ECO:0008006" key="2">
    <source>
        <dbReference type="Google" id="ProtNLM"/>
    </source>
</evidence>
<organism evidence="1">
    <name type="scientific">marine sediment metagenome</name>
    <dbReference type="NCBI Taxonomy" id="412755"/>
    <lineage>
        <taxon>unclassified sequences</taxon>
        <taxon>metagenomes</taxon>
        <taxon>ecological metagenomes</taxon>
    </lineage>
</organism>
<dbReference type="Pfam" id="PF07087">
    <property type="entry name" value="DUF1353"/>
    <property type="match status" value="1"/>
</dbReference>
<proteinExistence type="predicted"/>
<sequence>MITEDKNQKGFNGPLMLRGAGIRYGRQHFVTLGESVYKDLDGDLCIAVPKGTFTDFASVPWGLRWLVPQMGRYNAATVLHDHLCQRKKCSRFIADAIFRDAMAVLKVPLWRRVLMFYGVRVYAVLTGKK</sequence>
<reference evidence="1" key="1">
    <citation type="journal article" date="2015" name="Nature">
        <title>Complex archaea that bridge the gap between prokaryotes and eukaryotes.</title>
        <authorList>
            <person name="Spang A."/>
            <person name="Saw J.H."/>
            <person name="Jorgensen S.L."/>
            <person name="Zaremba-Niedzwiedzka K."/>
            <person name="Martijn J."/>
            <person name="Lind A.E."/>
            <person name="van Eijk R."/>
            <person name="Schleper C."/>
            <person name="Guy L."/>
            <person name="Ettema T.J."/>
        </authorList>
    </citation>
    <scope>NUCLEOTIDE SEQUENCE</scope>
</reference>
<accession>A0A0F9H6C9</accession>